<proteinExistence type="predicted"/>
<dbReference type="EMBL" id="CAFZ01000008">
    <property type="protein sequence ID" value="CCA67008.1"/>
    <property type="molecule type" value="Genomic_DNA"/>
</dbReference>
<feature type="compositionally biased region" description="Basic residues" evidence="1">
    <location>
        <begin position="13"/>
        <end position="28"/>
    </location>
</feature>
<reference evidence="2 3" key="1">
    <citation type="journal article" date="2011" name="PLoS Pathog.">
        <title>Endophytic Life Strategies Decoded by Genome and Transcriptome Analyses of the Mutualistic Root Symbiont Piriformospora indica.</title>
        <authorList>
            <person name="Zuccaro A."/>
            <person name="Lahrmann U."/>
            <person name="Guldener U."/>
            <person name="Langen G."/>
            <person name="Pfiffi S."/>
            <person name="Biedenkopf D."/>
            <person name="Wong P."/>
            <person name="Samans B."/>
            <person name="Grimm C."/>
            <person name="Basiewicz M."/>
            <person name="Murat C."/>
            <person name="Martin F."/>
            <person name="Kogel K.H."/>
        </authorList>
    </citation>
    <scope>NUCLEOTIDE SEQUENCE [LARGE SCALE GENOMIC DNA]</scope>
    <source>
        <strain evidence="2 3">DSM 11827</strain>
    </source>
</reference>
<feature type="compositionally biased region" description="Acidic residues" evidence="1">
    <location>
        <begin position="144"/>
        <end position="158"/>
    </location>
</feature>
<feature type="compositionally biased region" description="Basic and acidic residues" evidence="1">
    <location>
        <begin position="262"/>
        <end position="271"/>
    </location>
</feature>
<dbReference type="AlphaFoldDB" id="G4T6Q2"/>
<dbReference type="OrthoDB" id="3270029at2759"/>
<gene>
    <name evidence="2" type="ORF">PIIN_00845</name>
</gene>
<feature type="region of interest" description="Disordered" evidence="1">
    <location>
        <begin position="144"/>
        <end position="316"/>
    </location>
</feature>
<evidence type="ECO:0000313" key="3">
    <source>
        <dbReference type="Proteomes" id="UP000007148"/>
    </source>
</evidence>
<dbReference type="InParanoid" id="G4T6Q2"/>
<evidence type="ECO:0000256" key="1">
    <source>
        <dbReference type="SAM" id="MobiDB-lite"/>
    </source>
</evidence>
<name>G4T6Q2_SERID</name>
<accession>G4T6Q2</accession>
<protein>
    <submittedName>
        <fullName evidence="2">Uncharacterized protein</fullName>
    </submittedName>
</protein>
<organism evidence="2 3">
    <name type="scientific">Serendipita indica (strain DSM 11827)</name>
    <name type="common">Root endophyte fungus</name>
    <name type="synonym">Piriformospora indica</name>
    <dbReference type="NCBI Taxonomy" id="1109443"/>
    <lineage>
        <taxon>Eukaryota</taxon>
        <taxon>Fungi</taxon>
        <taxon>Dikarya</taxon>
        <taxon>Basidiomycota</taxon>
        <taxon>Agaricomycotina</taxon>
        <taxon>Agaricomycetes</taxon>
        <taxon>Sebacinales</taxon>
        <taxon>Serendipitaceae</taxon>
        <taxon>Serendipita</taxon>
    </lineage>
</organism>
<feature type="compositionally biased region" description="Basic and acidic residues" evidence="1">
    <location>
        <begin position="183"/>
        <end position="195"/>
    </location>
</feature>
<keyword evidence="3" id="KW-1185">Reference proteome</keyword>
<dbReference type="Proteomes" id="UP000007148">
    <property type="component" value="Unassembled WGS sequence"/>
</dbReference>
<comment type="caution">
    <text evidence="2">The sequence shown here is derived from an EMBL/GenBank/DDBJ whole genome shotgun (WGS) entry which is preliminary data.</text>
</comment>
<evidence type="ECO:0000313" key="2">
    <source>
        <dbReference type="EMBL" id="CCA67008.1"/>
    </source>
</evidence>
<sequence>MSTANHDSSRGRNAGRGRPSRGKGRGRGTFRFPASKTTATSREHGPGDISTMGSRANPRGDDTRTRQSEKMAGNPETVADSIPSMNANEDSPSSKLSKRELPPHIAGAAVDGESLASRVRDLAISSHAHTGSIESRFTMSLNWADEEDDPDSLPDLDDWAIGPKVSVASQNTFDPEPSFAPSDPREVDATLRDPVVDLATTPLTKEPLPGGDKSAEHVENNPRMSPHRPSRSGGGSAASIWAPKQQLPPPGSTHRGRGRQHTSRDSRDATRTRNTPPPQAASLTQTIATPSEGERKSTRYGTGAKKPHARPVISTDALARISRTLGAEVVRKEQPTAT</sequence>
<dbReference type="HOGENOM" id="CLU_821630_0_0_1"/>
<feature type="region of interest" description="Disordered" evidence="1">
    <location>
        <begin position="1"/>
        <end position="113"/>
    </location>
</feature>
<feature type="compositionally biased region" description="Basic and acidic residues" evidence="1">
    <location>
        <begin position="58"/>
        <end position="69"/>
    </location>
</feature>
<feature type="compositionally biased region" description="Polar residues" evidence="1">
    <location>
        <begin position="83"/>
        <end position="95"/>
    </location>
</feature>